<comment type="caution">
    <text evidence="1">The sequence shown here is derived from an EMBL/GenBank/DDBJ whole genome shotgun (WGS) entry which is preliminary data.</text>
</comment>
<gene>
    <name evidence="1" type="ORF">KUCAC02_012829</name>
</gene>
<dbReference type="EMBL" id="CM043791">
    <property type="protein sequence ID" value="KAI4824306.1"/>
    <property type="molecule type" value="Genomic_DNA"/>
</dbReference>
<keyword evidence="2" id="KW-1185">Reference proteome</keyword>
<proteinExistence type="predicted"/>
<name>A0ACB9XDM2_CHAAC</name>
<organism evidence="1 2">
    <name type="scientific">Chaenocephalus aceratus</name>
    <name type="common">Blackfin icefish</name>
    <name type="synonym">Chaenichthys aceratus</name>
    <dbReference type="NCBI Taxonomy" id="36190"/>
    <lineage>
        <taxon>Eukaryota</taxon>
        <taxon>Metazoa</taxon>
        <taxon>Chordata</taxon>
        <taxon>Craniata</taxon>
        <taxon>Vertebrata</taxon>
        <taxon>Euteleostomi</taxon>
        <taxon>Actinopterygii</taxon>
        <taxon>Neopterygii</taxon>
        <taxon>Teleostei</taxon>
        <taxon>Neoteleostei</taxon>
        <taxon>Acanthomorphata</taxon>
        <taxon>Eupercaria</taxon>
        <taxon>Perciformes</taxon>
        <taxon>Notothenioidei</taxon>
        <taxon>Channichthyidae</taxon>
        <taxon>Chaenocephalus</taxon>
    </lineage>
</organism>
<dbReference type="Proteomes" id="UP001057452">
    <property type="component" value="Chromosome 7"/>
</dbReference>
<protein>
    <submittedName>
        <fullName evidence="1">Uncharacterized protein</fullName>
    </submittedName>
</protein>
<sequence>MENKRRNAYDAAFKLKAVNLAVKEGHRAAARTLGINESMVRRWRRQREELSQCKKSKKAFRGNKSRWPELEDFLEDWVNTQRADGRGVSTVQIRLKAKTVATEMKIENVRGGPSWCFRFMRQKGLSIRARTTVCQQLPPYQEKITNFGEFTQRKIEEYSIGPDQILNMDEVPLAFDLPLTRTVNKKGESSITLRTTGHERTNFTCVLGCTASGLKLPPMVIFKRITMPKEKIPNGISFKVNKKGWMMESVMKEWLNECYVKRPGGFFARFGQHEGPYNRFCESSHRDHKLNSSCDSWGHNEASAATRHQCQSCVQKEDAATAEALQRLFDSDSYEEEFVGFESDNEGERRVADEATLSLFVSDTEDEDFGGFSTQEEDEDED</sequence>
<evidence type="ECO:0000313" key="2">
    <source>
        <dbReference type="Proteomes" id="UP001057452"/>
    </source>
</evidence>
<accession>A0ACB9XDM2</accession>
<reference evidence="1" key="1">
    <citation type="submission" date="2022-05" db="EMBL/GenBank/DDBJ databases">
        <title>Chromosome-level genome of Chaenocephalus aceratus.</title>
        <authorList>
            <person name="Park H."/>
        </authorList>
    </citation>
    <scope>NUCLEOTIDE SEQUENCE</scope>
    <source>
        <strain evidence="1">KU_202001</strain>
    </source>
</reference>
<evidence type="ECO:0000313" key="1">
    <source>
        <dbReference type="EMBL" id="KAI4824306.1"/>
    </source>
</evidence>